<evidence type="ECO:0000313" key="10">
    <source>
        <dbReference type="EMBL" id="GAA0727080.1"/>
    </source>
</evidence>
<keyword evidence="11" id="KW-1185">Reference proteome</keyword>
<feature type="domain" description="Glycosyltransferase 2-like" evidence="9">
    <location>
        <begin position="5"/>
        <end position="163"/>
    </location>
</feature>
<accession>A0ABN1J3G3</accession>
<dbReference type="Proteomes" id="UP001500339">
    <property type="component" value="Unassembled WGS sequence"/>
</dbReference>
<dbReference type="Pfam" id="PF00535">
    <property type="entry name" value="Glycos_transf_2"/>
    <property type="match status" value="1"/>
</dbReference>
<dbReference type="InterPro" id="IPR050256">
    <property type="entry name" value="Glycosyltransferase_2"/>
</dbReference>
<keyword evidence="1" id="KW-1003">Cell membrane</keyword>
<evidence type="ECO:0000256" key="7">
    <source>
        <dbReference type="ARBA" id="ARBA00023136"/>
    </source>
</evidence>
<dbReference type="CDD" id="cd04187">
    <property type="entry name" value="DPM1_like_bac"/>
    <property type="match status" value="1"/>
</dbReference>
<keyword evidence="7 8" id="KW-0472">Membrane</keyword>
<gene>
    <name evidence="10" type="ORF">GCM10008905_24270</name>
</gene>
<keyword evidence="3" id="KW-0808">Transferase</keyword>
<sequence length="310" mass="35878">MRGISIVVPIFNEEDNVEELHKEIKEVCEELNYDYEIIFIDDGSKDKTYERAMNLNPLKYIRFRRNFGQTAAMDAGIKSAKYDYIITMDGDRQNDPADIPNLINYLEENDLDVVSGWRKYRKDTFMKKFTSRGANLLRGLIVKDNIHDSGCSLKIYKKECFENVNLYGEMHRFIPALLEIKGFNVGEVVVNHRARTAGVTKYNWKRTFKGFVDMISVWFWHKFAVRPLHLMGSAGIVTLGCGIFFAIWTVVLFLTGEDLSDNFQPILTIFFIITGLQLFIFGLLGDMLSKIYYGSKIDKSYSIKEIKENK</sequence>
<dbReference type="PANTHER" id="PTHR48090:SF3">
    <property type="entry name" value="UNDECAPRENYL-PHOSPHATE 4-DEOXY-4-FORMAMIDO-L-ARABINOSE TRANSFERASE"/>
    <property type="match status" value="1"/>
</dbReference>
<evidence type="ECO:0000313" key="11">
    <source>
        <dbReference type="Proteomes" id="UP001500339"/>
    </source>
</evidence>
<keyword evidence="5" id="KW-0448">Lipopolysaccharide biosynthesis</keyword>
<keyword evidence="4 8" id="KW-0812">Transmembrane</keyword>
<dbReference type="RefSeq" id="WP_343770049.1">
    <property type="nucleotide sequence ID" value="NZ_BAAACF010000003.1"/>
</dbReference>
<evidence type="ECO:0000259" key="9">
    <source>
        <dbReference type="Pfam" id="PF00535"/>
    </source>
</evidence>
<feature type="transmembrane region" description="Helical" evidence="8">
    <location>
        <begin position="230"/>
        <end position="254"/>
    </location>
</feature>
<comment type="caution">
    <text evidence="10">The sequence shown here is derived from an EMBL/GenBank/DDBJ whole genome shotgun (WGS) entry which is preliminary data.</text>
</comment>
<dbReference type="SUPFAM" id="SSF53448">
    <property type="entry name" value="Nucleotide-diphospho-sugar transferases"/>
    <property type="match status" value="1"/>
</dbReference>
<evidence type="ECO:0000256" key="3">
    <source>
        <dbReference type="ARBA" id="ARBA00022679"/>
    </source>
</evidence>
<evidence type="ECO:0000256" key="2">
    <source>
        <dbReference type="ARBA" id="ARBA00022676"/>
    </source>
</evidence>
<dbReference type="EMBL" id="BAAACF010000003">
    <property type="protein sequence ID" value="GAA0727080.1"/>
    <property type="molecule type" value="Genomic_DNA"/>
</dbReference>
<name>A0ABN1J3G3_9CLOT</name>
<evidence type="ECO:0000256" key="5">
    <source>
        <dbReference type="ARBA" id="ARBA00022985"/>
    </source>
</evidence>
<protein>
    <submittedName>
        <fullName evidence="10">Glycosyltransferase</fullName>
    </submittedName>
</protein>
<proteinExistence type="predicted"/>
<keyword evidence="2" id="KW-0328">Glycosyltransferase</keyword>
<evidence type="ECO:0000256" key="8">
    <source>
        <dbReference type="SAM" id="Phobius"/>
    </source>
</evidence>
<evidence type="ECO:0000256" key="6">
    <source>
        <dbReference type="ARBA" id="ARBA00022989"/>
    </source>
</evidence>
<dbReference type="Gene3D" id="3.90.550.10">
    <property type="entry name" value="Spore Coat Polysaccharide Biosynthesis Protein SpsA, Chain A"/>
    <property type="match status" value="1"/>
</dbReference>
<keyword evidence="6 8" id="KW-1133">Transmembrane helix</keyword>
<evidence type="ECO:0000256" key="1">
    <source>
        <dbReference type="ARBA" id="ARBA00022475"/>
    </source>
</evidence>
<dbReference type="InterPro" id="IPR001173">
    <property type="entry name" value="Glyco_trans_2-like"/>
</dbReference>
<dbReference type="PANTHER" id="PTHR48090">
    <property type="entry name" value="UNDECAPRENYL-PHOSPHATE 4-DEOXY-4-FORMAMIDO-L-ARABINOSE TRANSFERASE-RELATED"/>
    <property type="match status" value="1"/>
</dbReference>
<feature type="transmembrane region" description="Helical" evidence="8">
    <location>
        <begin position="266"/>
        <end position="285"/>
    </location>
</feature>
<organism evidence="10 11">
    <name type="scientific">Clostridium malenominatum</name>
    <dbReference type="NCBI Taxonomy" id="1539"/>
    <lineage>
        <taxon>Bacteria</taxon>
        <taxon>Bacillati</taxon>
        <taxon>Bacillota</taxon>
        <taxon>Clostridia</taxon>
        <taxon>Eubacteriales</taxon>
        <taxon>Clostridiaceae</taxon>
        <taxon>Clostridium</taxon>
    </lineage>
</organism>
<evidence type="ECO:0000256" key="4">
    <source>
        <dbReference type="ARBA" id="ARBA00022692"/>
    </source>
</evidence>
<dbReference type="InterPro" id="IPR029044">
    <property type="entry name" value="Nucleotide-diphossugar_trans"/>
</dbReference>
<reference evidence="10 11" key="1">
    <citation type="journal article" date="2019" name="Int. J. Syst. Evol. Microbiol.">
        <title>The Global Catalogue of Microorganisms (GCM) 10K type strain sequencing project: providing services to taxonomists for standard genome sequencing and annotation.</title>
        <authorList>
            <consortium name="The Broad Institute Genomics Platform"/>
            <consortium name="The Broad Institute Genome Sequencing Center for Infectious Disease"/>
            <person name="Wu L."/>
            <person name="Ma J."/>
        </authorList>
    </citation>
    <scope>NUCLEOTIDE SEQUENCE [LARGE SCALE GENOMIC DNA]</scope>
    <source>
        <strain evidence="10 11">JCM 1405</strain>
    </source>
</reference>